<feature type="compositionally biased region" description="Basic and acidic residues" evidence="1">
    <location>
        <begin position="8"/>
        <end position="23"/>
    </location>
</feature>
<reference evidence="2 3" key="1">
    <citation type="submission" date="2020-07" db="EMBL/GenBank/DDBJ databases">
        <title>Draft genome and description of Microvirga mediterraneensis Marseille-Q2068 sp. nov.</title>
        <authorList>
            <person name="Boxberger M."/>
        </authorList>
    </citation>
    <scope>NUCLEOTIDE SEQUENCE [LARGE SCALE GENOMIC DNA]</scope>
    <source>
        <strain evidence="2 3">Marseille-Q2068</strain>
    </source>
</reference>
<name>A0A838BWA9_9HYPH</name>
<protein>
    <submittedName>
        <fullName evidence="2">Uncharacterized protein</fullName>
    </submittedName>
</protein>
<accession>A0A838BWA9</accession>
<evidence type="ECO:0000256" key="1">
    <source>
        <dbReference type="SAM" id="MobiDB-lite"/>
    </source>
</evidence>
<feature type="region of interest" description="Disordered" evidence="1">
    <location>
        <begin position="1"/>
        <end position="23"/>
    </location>
</feature>
<proteinExistence type="predicted"/>
<organism evidence="2 3">
    <name type="scientific">Microvirga mediterraneensis</name>
    <dbReference type="NCBI Taxonomy" id="2754695"/>
    <lineage>
        <taxon>Bacteria</taxon>
        <taxon>Pseudomonadati</taxon>
        <taxon>Pseudomonadota</taxon>
        <taxon>Alphaproteobacteria</taxon>
        <taxon>Hyphomicrobiales</taxon>
        <taxon>Methylobacteriaceae</taxon>
        <taxon>Microvirga</taxon>
    </lineage>
</organism>
<comment type="caution">
    <text evidence="2">The sequence shown here is derived from an EMBL/GenBank/DDBJ whole genome shotgun (WGS) entry which is preliminary data.</text>
</comment>
<dbReference type="AlphaFoldDB" id="A0A838BWA9"/>
<keyword evidence="3" id="KW-1185">Reference proteome</keyword>
<dbReference type="RefSeq" id="WP_181054948.1">
    <property type="nucleotide sequence ID" value="NZ_JACDXJ010000004.1"/>
</dbReference>
<gene>
    <name evidence="2" type="ORF">H0S73_25105</name>
</gene>
<dbReference type="Proteomes" id="UP000572984">
    <property type="component" value="Unassembled WGS sequence"/>
</dbReference>
<evidence type="ECO:0000313" key="2">
    <source>
        <dbReference type="EMBL" id="MBA1159359.1"/>
    </source>
</evidence>
<dbReference type="EMBL" id="JACDXJ010000004">
    <property type="protein sequence ID" value="MBA1159359.1"/>
    <property type="molecule type" value="Genomic_DNA"/>
</dbReference>
<sequence length="80" mass="9233">MDDIIDLNAERNKREQPDPEFSLKDDYGRPMFIFGIEYSMDGKQWSTRIIAYSWEDAEARLAAIKESGRVYGQIMGEVPA</sequence>
<evidence type="ECO:0000313" key="3">
    <source>
        <dbReference type="Proteomes" id="UP000572984"/>
    </source>
</evidence>